<feature type="transmembrane region" description="Helical" evidence="1">
    <location>
        <begin position="400"/>
        <end position="418"/>
    </location>
</feature>
<reference evidence="2 3" key="1">
    <citation type="submission" date="2013-01" db="EMBL/GenBank/DDBJ databases">
        <title>The Genome Sequence of Clostridium clostridioforme 90A8.</title>
        <authorList>
            <consortium name="The Broad Institute Genome Sequencing Platform"/>
            <person name="Earl A."/>
            <person name="Ward D."/>
            <person name="Feldgarden M."/>
            <person name="Gevers D."/>
            <person name="Courvalin P."/>
            <person name="Lambert T."/>
            <person name="Walker B."/>
            <person name="Young S.K."/>
            <person name="Zeng Q."/>
            <person name="Gargeya S."/>
            <person name="Fitzgerald M."/>
            <person name="Haas B."/>
            <person name="Abouelleil A."/>
            <person name="Alvarado L."/>
            <person name="Arachchi H.M."/>
            <person name="Berlin A.M."/>
            <person name="Chapman S.B."/>
            <person name="Dewar J."/>
            <person name="Goldberg J."/>
            <person name="Griggs A."/>
            <person name="Gujja S."/>
            <person name="Hansen M."/>
            <person name="Howarth C."/>
            <person name="Imamovic A."/>
            <person name="Larimer J."/>
            <person name="McCowan C."/>
            <person name="Murphy C."/>
            <person name="Neiman D."/>
            <person name="Pearson M."/>
            <person name="Priest M."/>
            <person name="Roberts A."/>
            <person name="Saif S."/>
            <person name="Shea T."/>
            <person name="Sisk P."/>
            <person name="Sykes S."/>
            <person name="Wortman J."/>
            <person name="Nusbaum C."/>
            <person name="Birren B."/>
        </authorList>
    </citation>
    <scope>NUCLEOTIDE SEQUENCE [LARGE SCALE GENOMIC DNA]</scope>
    <source>
        <strain evidence="2 3">90A8</strain>
    </source>
</reference>
<dbReference type="RefSeq" id="WP_002594200.1">
    <property type="nucleotide sequence ID" value="NZ_KB850985.1"/>
</dbReference>
<feature type="transmembrane region" description="Helical" evidence="1">
    <location>
        <begin position="91"/>
        <end position="109"/>
    </location>
</feature>
<sequence>MDDKMYLNAAAQGEVSGRGDRTEEKMGGRLQRIGRDFGFFGVLSIFYGVSASFCLFRNPLGITVPLFVAVTYGAAFLIFRKMGVAIKKDSYLLAAVSLLIGLSTCFTGNMAVGYYMNRLALILLFCIFILHQCHQDNKWNIGKYMASIILYLAQAVGMVFYPFRHLGEYILSLKDKRSRNVFRLLGGACAAIPAVIFLCVLLSGADMVFRNMLSVVISKFLNPVTLFLVALQTIFWSLAMYCLVCSAYGGSISDGMVNVRRHSPVAAVSFMAIVGCVYLVFCVIQIVYLFMGKGSLPLGMTYSQYARQGFFQLLFVAVLNLVMVLMCLKYFREHALLNVFLLLVSLCTYVMLASAVYRMVLYVQQYQLTFLRILVLWFLAMLFVLMAGVVILIFNHDFPLFRFCLAVVSSFYLVFAWARPDYITARYNVSHRDNIAREEQNDFMRLSTDAAPALEGMADSAIKERLLSWYAGRYEVWDDGEPMGLRTCNFSVLKARSYLKSH</sequence>
<dbReference type="HOGENOM" id="CLU_025121_2_0_9"/>
<evidence type="ECO:0000256" key="1">
    <source>
        <dbReference type="SAM" id="Phobius"/>
    </source>
</evidence>
<comment type="caution">
    <text evidence="2">The sequence shown here is derived from an EMBL/GenBank/DDBJ whole genome shotgun (WGS) entry which is preliminary data.</text>
</comment>
<dbReference type="EMBL" id="AGYR01000054">
    <property type="protein sequence ID" value="ENZ09247.1"/>
    <property type="molecule type" value="Genomic_DNA"/>
</dbReference>
<proteinExistence type="predicted"/>
<feature type="transmembrane region" description="Helical" evidence="1">
    <location>
        <begin position="310"/>
        <end position="331"/>
    </location>
</feature>
<accession>A0A0E2H4G3</accession>
<feature type="transmembrane region" description="Helical" evidence="1">
    <location>
        <begin position="181"/>
        <end position="203"/>
    </location>
</feature>
<keyword evidence="1" id="KW-0812">Transmembrane</keyword>
<feature type="transmembrane region" description="Helical" evidence="1">
    <location>
        <begin position="144"/>
        <end position="161"/>
    </location>
</feature>
<feature type="transmembrane region" description="Helical" evidence="1">
    <location>
        <begin position="37"/>
        <end position="56"/>
    </location>
</feature>
<feature type="transmembrane region" description="Helical" evidence="1">
    <location>
        <begin position="224"/>
        <end position="249"/>
    </location>
</feature>
<name>A0A0E2H4G3_9FIRM</name>
<dbReference type="GeneID" id="57962837"/>
<evidence type="ECO:0000313" key="2">
    <source>
        <dbReference type="EMBL" id="ENZ09247.1"/>
    </source>
</evidence>
<dbReference type="PATRIC" id="fig|999408.3.peg.4888"/>
<feature type="transmembrane region" description="Helical" evidence="1">
    <location>
        <begin position="269"/>
        <end position="290"/>
    </location>
</feature>
<gene>
    <name evidence="2" type="ORF">HMPREF1090_04545</name>
</gene>
<organism evidence="2 3">
    <name type="scientific">[Clostridium] clostridioforme 90A8</name>
    <dbReference type="NCBI Taxonomy" id="999408"/>
    <lineage>
        <taxon>Bacteria</taxon>
        <taxon>Bacillati</taxon>
        <taxon>Bacillota</taxon>
        <taxon>Clostridia</taxon>
        <taxon>Lachnospirales</taxon>
        <taxon>Lachnospiraceae</taxon>
        <taxon>Enterocloster</taxon>
    </lineage>
</organism>
<dbReference type="Pfam" id="PF13687">
    <property type="entry name" value="DUF4153"/>
    <property type="match status" value="1"/>
</dbReference>
<keyword evidence="1" id="KW-1133">Transmembrane helix</keyword>
<evidence type="ECO:0000313" key="3">
    <source>
        <dbReference type="Proteomes" id="UP000013085"/>
    </source>
</evidence>
<dbReference type="Proteomes" id="UP000013085">
    <property type="component" value="Unassembled WGS sequence"/>
</dbReference>
<feature type="transmembrane region" description="Helical" evidence="1">
    <location>
        <begin position="62"/>
        <end position="79"/>
    </location>
</feature>
<dbReference type="AlphaFoldDB" id="A0A0E2H4G3"/>
<protein>
    <submittedName>
        <fullName evidence="2">Uncharacterized protein</fullName>
    </submittedName>
</protein>
<feature type="transmembrane region" description="Helical" evidence="1">
    <location>
        <begin position="337"/>
        <end position="357"/>
    </location>
</feature>
<dbReference type="InterPro" id="IPR025291">
    <property type="entry name" value="DUF4153"/>
</dbReference>
<feature type="transmembrane region" description="Helical" evidence="1">
    <location>
        <begin position="369"/>
        <end position="394"/>
    </location>
</feature>
<keyword evidence="1" id="KW-0472">Membrane</keyword>